<dbReference type="AlphaFoldDB" id="A0A8X6QA72"/>
<dbReference type="Proteomes" id="UP000887013">
    <property type="component" value="Unassembled WGS sequence"/>
</dbReference>
<dbReference type="EMBL" id="BMAW01123577">
    <property type="protein sequence ID" value="GFU03925.1"/>
    <property type="molecule type" value="Genomic_DNA"/>
</dbReference>
<comment type="caution">
    <text evidence="1">The sequence shown here is derived from an EMBL/GenBank/DDBJ whole genome shotgun (WGS) entry which is preliminary data.</text>
</comment>
<gene>
    <name evidence="1" type="ORF">NPIL_398341</name>
</gene>
<sequence length="104" mass="11835">MTQLNAFPLRTETVIYALLGGDETEPKSHKIFAIKVSSLNRGFSCGFEAFSEKKICGFEAFSEKKICGFEVFSEKKICGFIPRIENNEILNELKKKENSLCRFL</sequence>
<evidence type="ECO:0000313" key="1">
    <source>
        <dbReference type="EMBL" id="GFU03925.1"/>
    </source>
</evidence>
<keyword evidence="2" id="KW-1185">Reference proteome</keyword>
<protein>
    <submittedName>
        <fullName evidence="1">Uncharacterized protein</fullName>
    </submittedName>
</protein>
<accession>A0A8X6QA72</accession>
<name>A0A8X6QA72_NEPPI</name>
<evidence type="ECO:0000313" key="2">
    <source>
        <dbReference type="Proteomes" id="UP000887013"/>
    </source>
</evidence>
<reference evidence="1" key="1">
    <citation type="submission" date="2020-08" db="EMBL/GenBank/DDBJ databases">
        <title>Multicomponent nature underlies the extraordinary mechanical properties of spider dragline silk.</title>
        <authorList>
            <person name="Kono N."/>
            <person name="Nakamura H."/>
            <person name="Mori M."/>
            <person name="Yoshida Y."/>
            <person name="Ohtoshi R."/>
            <person name="Malay A.D."/>
            <person name="Moran D.A.P."/>
            <person name="Tomita M."/>
            <person name="Numata K."/>
            <person name="Arakawa K."/>
        </authorList>
    </citation>
    <scope>NUCLEOTIDE SEQUENCE</scope>
</reference>
<proteinExistence type="predicted"/>
<organism evidence="1 2">
    <name type="scientific">Nephila pilipes</name>
    <name type="common">Giant wood spider</name>
    <name type="synonym">Nephila maculata</name>
    <dbReference type="NCBI Taxonomy" id="299642"/>
    <lineage>
        <taxon>Eukaryota</taxon>
        <taxon>Metazoa</taxon>
        <taxon>Ecdysozoa</taxon>
        <taxon>Arthropoda</taxon>
        <taxon>Chelicerata</taxon>
        <taxon>Arachnida</taxon>
        <taxon>Araneae</taxon>
        <taxon>Araneomorphae</taxon>
        <taxon>Entelegynae</taxon>
        <taxon>Araneoidea</taxon>
        <taxon>Nephilidae</taxon>
        <taxon>Nephila</taxon>
    </lineage>
</organism>